<keyword evidence="2" id="KW-1185">Reference proteome</keyword>
<dbReference type="Proteomes" id="UP000518892">
    <property type="component" value="Unassembled WGS sequence"/>
</dbReference>
<evidence type="ECO:0000313" key="2">
    <source>
        <dbReference type="Proteomes" id="UP000518892"/>
    </source>
</evidence>
<dbReference type="AlphaFoldDB" id="A0A7W5ERM9"/>
<proteinExistence type="predicted"/>
<evidence type="ECO:0000313" key="1">
    <source>
        <dbReference type="EMBL" id="MBB3230193.1"/>
    </source>
</evidence>
<dbReference type="RefSeq" id="WP_183382694.1">
    <property type="nucleotide sequence ID" value="NZ_JACHXR010000002.1"/>
</dbReference>
<sequence length="87" mass="9519">MSSHDLPEPLVDQRLTSPDLPPACIGFDTSLSCRLAQAKARLDRLEHDHRSRDHSALATARVEFALAARALADALIARGVHTHRDAD</sequence>
<organism evidence="1 2">
    <name type="scientific">Halomonas stenophila</name>
    <dbReference type="NCBI Taxonomy" id="795312"/>
    <lineage>
        <taxon>Bacteria</taxon>
        <taxon>Pseudomonadati</taxon>
        <taxon>Pseudomonadota</taxon>
        <taxon>Gammaproteobacteria</taxon>
        <taxon>Oceanospirillales</taxon>
        <taxon>Halomonadaceae</taxon>
        <taxon>Halomonas</taxon>
    </lineage>
</organism>
<comment type="caution">
    <text evidence="1">The sequence shown here is derived from an EMBL/GenBank/DDBJ whole genome shotgun (WGS) entry which is preliminary data.</text>
</comment>
<accession>A0A7W5ERM9</accession>
<gene>
    <name evidence="1" type="ORF">FHR97_001027</name>
</gene>
<reference evidence="1 2" key="1">
    <citation type="submission" date="2020-08" db="EMBL/GenBank/DDBJ databases">
        <title>Genomic Encyclopedia of Type Strains, Phase III (KMG-III): the genomes of soil and plant-associated and newly described type strains.</title>
        <authorList>
            <person name="Whitman W."/>
        </authorList>
    </citation>
    <scope>NUCLEOTIDE SEQUENCE [LARGE SCALE GENOMIC DNA]</scope>
    <source>
        <strain evidence="1 2">CECT 7744</strain>
    </source>
</reference>
<name>A0A7W5ERM9_9GAMM</name>
<protein>
    <submittedName>
        <fullName evidence="1">Uncharacterized protein</fullName>
    </submittedName>
</protein>
<dbReference type="EMBL" id="JACHXR010000002">
    <property type="protein sequence ID" value="MBB3230193.1"/>
    <property type="molecule type" value="Genomic_DNA"/>
</dbReference>